<proteinExistence type="predicted"/>
<organism evidence="1 2">
    <name type="scientific">Bacillus cereus</name>
    <dbReference type="NCBI Taxonomy" id="1396"/>
    <lineage>
        <taxon>Bacteria</taxon>
        <taxon>Bacillati</taxon>
        <taxon>Bacillota</taxon>
        <taxon>Bacilli</taxon>
        <taxon>Bacillales</taxon>
        <taxon>Bacillaceae</taxon>
        <taxon>Bacillus</taxon>
        <taxon>Bacillus cereus group</taxon>
    </lineage>
</organism>
<gene>
    <name evidence="1" type="ORF">JCR31_28365</name>
</gene>
<protein>
    <submittedName>
        <fullName evidence="1">Uncharacterized protein</fullName>
    </submittedName>
</protein>
<evidence type="ECO:0000313" key="1">
    <source>
        <dbReference type="EMBL" id="MBK1611759.1"/>
    </source>
</evidence>
<sequence>MTKQQMHWLTEAILTAHENGSNYMEATHSILFQFHGAVNTVLNQEEDVCGEAMTQERKMKELYELNVGLNEALEVYRNVKGY</sequence>
<name>A0ABD4LMW7_BACCE</name>
<reference evidence="1 2" key="1">
    <citation type="submission" date="2020-12" db="EMBL/GenBank/DDBJ databases">
        <title>Genome assembly for a thermostable protease producing Bacillus cereus MAKP1 strain isolated from chicken gut.</title>
        <authorList>
            <person name="Malaviya A."/>
        </authorList>
    </citation>
    <scope>NUCLEOTIDE SEQUENCE [LARGE SCALE GENOMIC DNA]</scope>
    <source>
        <strain evidence="1 2">MAKP1</strain>
    </source>
</reference>
<evidence type="ECO:0000313" key="2">
    <source>
        <dbReference type="Proteomes" id="UP000613452"/>
    </source>
</evidence>
<comment type="caution">
    <text evidence="1">The sequence shown here is derived from an EMBL/GenBank/DDBJ whole genome shotgun (WGS) entry which is preliminary data.</text>
</comment>
<dbReference type="RefSeq" id="WP_200152597.1">
    <property type="nucleotide sequence ID" value="NZ_JAEFBZ010000007.1"/>
</dbReference>
<dbReference type="AlphaFoldDB" id="A0ABD4LMW7"/>
<accession>A0ABD4LMW7</accession>
<dbReference type="Proteomes" id="UP000613452">
    <property type="component" value="Unassembled WGS sequence"/>
</dbReference>
<dbReference type="EMBL" id="JAEFBZ010000007">
    <property type="protein sequence ID" value="MBK1611759.1"/>
    <property type="molecule type" value="Genomic_DNA"/>
</dbReference>